<feature type="transmembrane region" description="Helical" evidence="6">
    <location>
        <begin position="315"/>
        <end position="333"/>
    </location>
</feature>
<dbReference type="PANTHER" id="PTHR12570">
    <property type="match status" value="1"/>
</dbReference>
<dbReference type="Pfam" id="PF05653">
    <property type="entry name" value="Mg_trans_NIPA"/>
    <property type="match status" value="2"/>
</dbReference>
<dbReference type="SUPFAM" id="SSF103481">
    <property type="entry name" value="Multidrug resistance efflux transporter EmrE"/>
    <property type="match status" value="1"/>
</dbReference>
<feature type="region of interest" description="Disordered" evidence="5">
    <location>
        <begin position="407"/>
        <end position="562"/>
    </location>
</feature>
<gene>
    <name evidence="7" type="ORF">C6P46_000494</name>
</gene>
<feature type="compositionally biased region" description="Polar residues" evidence="5">
    <location>
        <begin position="483"/>
        <end position="499"/>
    </location>
</feature>
<feature type="transmembrane region" description="Helical" evidence="6">
    <location>
        <begin position="89"/>
        <end position="109"/>
    </location>
</feature>
<keyword evidence="3 6" id="KW-1133">Transmembrane helix</keyword>
<feature type="transmembrane region" description="Helical" evidence="6">
    <location>
        <begin position="345"/>
        <end position="366"/>
    </location>
</feature>
<feature type="transmembrane region" description="Helical" evidence="6">
    <location>
        <begin position="12"/>
        <end position="38"/>
    </location>
</feature>
<dbReference type="InterPro" id="IPR008521">
    <property type="entry name" value="Mg_trans_NIPA"/>
</dbReference>
<feature type="transmembrane region" description="Helical" evidence="6">
    <location>
        <begin position="59"/>
        <end position="77"/>
    </location>
</feature>
<sequence length="613" mass="66740">MQNQTDLYEPRTYGAIDFVIGLLISLAASLTNALGLNITKLDYNRQAVLPPNQRKPDYLRPYWLLGLILYVASQVVGSTLALEFMRAEYVAPLGASSLIFNVLFAYLLVGTSITKLDVAGTLTIIVGVVGVVVFGNIRIKTDAIDAESNLSLSLLKEIWSRGPWIIYISCLELTTIVFWWLSRIAHEVCMARVIDERGDADADGSGLDAMLEGGGGRRNTNPYEGQGFMGKLKSVRDAWHVRQGKVRRVVKEALERWSQSRPDASIRQLAAFAWAVTSGLLSGQTLILAKSGVKLVTSAINKTDPNEANQFTSPLSWLIVILLVVCAVTQVYALQLGLKCADATFVVPVLFATYTTSGFLNSLVYLDQTDAYRLPIFLMIWLSIAVLIIGVVMLSLKKQPRVRPARSASSASTLHAVETRDPFDDPEGGLDSPSKPGLARASTVASGVDVEAARETAAQEEAEKRKGQGWLSRFFGGGAPASAGTSLPSADPNSTSLQVPSRRRGTNEMSQSARRNQSGLERLDDRASIHGANNHDADSVLESERTSQHGAEELEMDEVDDLGRYAESVRSDAKEFRGEYRLEDAVDDDDFGDFERATGAQRIDSSGAVNRGE</sequence>
<name>A0A9P6VWL2_RHOMI</name>
<keyword evidence="4 6" id="KW-0472">Membrane</keyword>
<feature type="region of interest" description="Disordered" evidence="5">
    <location>
        <begin position="589"/>
        <end position="613"/>
    </location>
</feature>
<dbReference type="AlphaFoldDB" id="A0A9P6VWL2"/>
<protein>
    <submittedName>
        <fullName evidence="7">Uncharacterized protein</fullName>
    </submittedName>
</protein>
<comment type="subcellular location">
    <subcellularLocation>
        <location evidence="1">Membrane</location>
        <topology evidence="1">Multi-pass membrane protein</topology>
    </subcellularLocation>
</comment>
<dbReference type="PANTHER" id="PTHR12570:SF82">
    <property type="entry name" value="NIPA-LIKE PROTEIN 3"/>
    <property type="match status" value="1"/>
</dbReference>
<dbReference type="GO" id="GO:0016020">
    <property type="term" value="C:membrane"/>
    <property type="evidence" value="ECO:0007669"/>
    <property type="project" value="UniProtKB-SubCell"/>
</dbReference>
<evidence type="ECO:0000256" key="5">
    <source>
        <dbReference type="SAM" id="MobiDB-lite"/>
    </source>
</evidence>
<evidence type="ECO:0000313" key="7">
    <source>
        <dbReference type="EMBL" id="KAG0655980.1"/>
    </source>
</evidence>
<dbReference type="InterPro" id="IPR037185">
    <property type="entry name" value="EmrE-like"/>
</dbReference>
<organism evidence="7 8">
    <name type="scientific">Rhodotorula mucilaginosa</name>
    <name type="common">Yeast</name>
    <name type="synonym">Rhodotorula rubra</name>
    <dbReference type="NCBI Taxonomy" id="5537"/>
    <lineage>
        <taxon>Eukaryota</taxon>
        <taxon>Fungi</taxon>
        <taxon>Dikarya</taxon>
        <taxon>Basidiomycota</taxon>
        <taxon>Pucciniomycotina</taxon>
        <taxon>Microbotryomycetes</taxon>
        <taxon>Sporidiobolales</taxon>
        <taxon>Sporidiobolaceae</taxon>
        <taxon>Rhodotorula</taxon>
    </lineage>
</organism>
<feature type="compositionally biased region" description="Polar residues" evidence="5">
    <location>
        <begin position="603"/>
        <end position="613"/>
    </location>
</feature>
<dbReference type="GO" id="GO:0015095">
    <property type="term" value="F:magnesium ion transmembrane transporter activity"/>
    <property type="evidence" value="ECO:0007669"/>
    <property type="project" value="InterPro"/>
</dbReference>
<evidence type="ECO:0000256" key="6">
    <source>
        <dbReference type="SAM" id="Phobius"/>
    </source>
</evidence>
<keyword evidence="2 6" id="KW-0812">Transmembrane</keyword>
<dbReference type="Gene3D" id="1.10.3730.20">
    <property type="match status" value="1"/>
</dbReference>
<evidence type="ECO:0000256" key="4">
    <source>
        <dbReference type="ARBA" id="ARBA00023136"/>
    </source>
</evidence>
<reference evidence="7 8" key="1">
    <citation type="submission" date="2020-11" db="EMBL/GenBank/DDBJ databases">
        <title>Kefir isolates.</title>
        <authorList>
            <person name="Marcisauskas S."/>
            <person name="Kim Y."/>
            <person name="Blasche S."/>
        </authorList>
    </citation>
    <scope>NUCLEOTIDE SEQUENCE [LARGE SCALE GENOMIC DNA]</scope>
    <source>
        <strain evidence="7 8">KR</strain>
    </source>
</reference>
<evidence type="ECO:0000313" key="8">
    <source>
        <dbReference type="Proteomes" id="UP000777482"/>
    </source>
</evidence>
<feature type="compositionally biased region" description="Basic and acidic residues" evidence="5">
    <location>
        <begin position="521"/>
        <end position="552"/>
    </location>
</feature>
<feature type="transmembrane region" description="Helical" evidence="6">
    <location>
        <begin position="116"/>
        <end position="137"/>
    </location>
</feature>
<accession>A0A9P6VWL2</accession>
<keyword evidence="8" id="KW-1185">Reference proteome</keyword>
<evidence type="ECO:0000256" key="3">
    <source>
        <dbReference type="ARBA" id="ARBA00022989"/>
    </source>
</evidence>
<dbReference type="OrthoDB" id="165382at2759"/>
<dbReference type="Proteomes" id="UP000777482">
    <property type="component" value="Unassembled WGS sequence"/>
</dbReference>
<evidence type="ECO:0000256" key="1">
    <source>
        <dbReference type="ARBA" id="ARBA00004141"/>
    </source>
</evidence>
<dbReference type="EMBL" id="PUHQ01000106">
    <property type="protein sequence ID" value="KAG0655980.1"/>
    <property type="molecule type" value="Genomic_DNA"/>
</dbReference>
<feature type="compositionally biased region" description="Polar residues" evidence="5">
    <location>
        <begin position="507"/>
        <end position="519"/>
    </location>
</feature>
<proteinExistence type="predicted"/>
<comment type="caution">
    <text evidence="7">The sequence shown here is derived from an EMBL/GenBank/DDBJ whole genome shotgun (WGS) entry which is preliminary data.</text>
</comment>
<feature type="transmembrane region" description="Helical" evidence="6">
    <location>
        <begin position="164"/>
        <end position="182"/>
    </location>
</feature>
<feature type="transmembrane region" description="Helical" evidence="6">
    <location>
        <begin position="372"/>
        <end position="396"/>
    </location>
</feature>
<evidence type="ECO:0000256" key="2">
    <source>
        <dbReference type="ARBA" id="ARBA00022692"/>
    </source>
</evidence>